<name>A0A839Z3D0_9SPHN</name>
<gene>
    <name evidence="2" type="ORF">FHS50_001649</name>
</gene>
<dbReference type="EMBL" id="JACICF010000002">
    <property type="protein sequence ID" value="MBB3764587.1"/>
    <property type="molecule type" value="Genomic_DNA"/>
</dbReference>
<keyword evidence="3" id="KW-1185">Reference proteome</keyword>
<organism evidence="2 3">
    <name type="scientific">Sphingomicrobium lutaoense</name>
    <dbReference type="NCBI Taxonomy" id="515949"/>
    <lineage>
        <taxon>Bacteria</taxon>
        <taxon>Pseudomonadati</taxon>
        <taxon>Pseudomonadota</taxon>
        <taxon>Alphaproteobacteria</taxon>
        <taxon>Sphingomonadales</taxon>
        <taxon>Sphingomonadaceae</taxon>
        <taxon>Sphingomicrobium</taxon>
    </lineage>
</organism>
<protein>
    <submittedName>
        <fullName evidence="2">Uncharacterized protein</fullName>
    </submittedName>
</protein>
<evidence type="ECO:0000313" key="2">
    <source>
        <dbReference type="EMBL" id="MBB3764587.1"/>
    </source>
</evidence>
<evidence type="ECO:0000313" key="3">
    <source>
        <dbReference type="Proteomes" id="UP000578569"/>
    </source>
</evidence>
<reference evidence="2 3" key="1">
    <citation type="submission" date="2020-08" db="EMBL/GenBank/DDBJ databases">
        <title>Genomic Encyclopedia of Type Strains, Phase IV (KMG-IV): sequencing the most valuable type-strain genomes for metagenomic binning, comparative biology and taxonomic classification.</title>
        <authorList>
            <person name="Goeker M."/>
        </authorList>
    </citation>
    <scope>NUCLEOTIDE SEQUENCE [LARGE SCALE GENOMIC DNA]</scope>
    <source>
        <strain evidence="2 3">DSM 24194</strain>
    </source>
</reference>
<dbReference type="RefSeq" id="WP_183933977.1">
    <property type="nucleotide sequence ID" value="NZ_JACICF010000002.1"/>
</dbReference>
<dbReference type="Proteomes" id="UP000578569">
    <property type="component" value="Unassembled WGS sequence"/>
</dbReference>
<accession>A0A839Z3D0</accession>
<proteinExistence type="predicted"/>
<comment type="caution">
    <text evidence="2">The sequence shown here is derived from an EMBL/GenBank/DDBJ whole genome shotgun (WGS) entry which is preliminary data.</text>
</comment>
<sequence length="90" mass="9459">MRRLLILLIILVIGAIALVASPFLDVSQTRPATLPKVEADDEKIVAEPGQAPSFEVETGTITIGDAEDGDNEMRSAETAGTAGEERPTAP</sequence>
<dbReference type="AlphaFoldDB" id="A0A839Z3D0"/>
<feature type="region of interest" description="Disordered" evidence="1">
    <location>
        <begin position="61"/>
        <end position="90"/>
    </location>
</feature>
<evidence type="ECO:0000256" key="1">
    <source>
        <dbReference type="SAM" id="MobiDB-lite"/>
    </source>
</evidence>